<feature type="active site" evidence="4">
    <location>
        <position position="51"/>
    </location>
</feature>
<proteinExistence type="predicted"/>
<dbReference type="CDD" id="cd16433">
    <property type="entry name" value="CheB"/>
    <property type="match status" value="1"/>
</dbReference>
<evidence type="ECO:0000256" key="2">
    <source>
        <dbReference type="ARBA" id="ARBA00039140"/>
    </source>
</evidence>
<sequence>MNEQRIMLRGRPRVPLQALLLGASAGGVEALLQLLVDLPPSYRLPVVCLLHQPDRNDSLLADLFARRLQLQVKEAADKEYLRGGVVYVAPAGYHLSIEADRSFSLSREEPRHFSRPSIDILFESAADAYGARLAAALLTGANEDGAAGLLAIQRAGGLTLVQDPADAQVPTMPEAALALLQPDFLLPLTAMRLLLAELDAPPC</sequence>
<dbReference type="PROSITE" id="PS50122">
    <property type="entry name" value="CHEB"/>
    <property type="match status" value="1"/>
</dbReference>
<feature type="domain" description="CheB-type methylesterase" evidence="5">
    <location>
        <begin position="12"/>
        <end position="177"/>
    </location>
</feature>
<evidence type="ECO:0000256" key="3">
    <source>
        <dbReference type="ARBA" id="ARBA00048267"/>
    </source>
</evidence>
<evidence type="ECO:0000313" key="6">
    <source>
        <dbReference type="EMBL" id="USR40024.1"/>
    </source>
</evidence>
<reference evidence="6" key="1">
    <citation type="submission" date="2022-06" db="EMBL/GenBank/DDBJ databases">
        <title>Complete genome of Pseudomonas hydrolytica DSWY01T.</title>
        <authorList>
            <person name="Jung J."/>
            <person name="Jeon C.O."/>
        </authorList>
    </citation>
    <scope>NUCLEOTIDE SEQUENCE</scope>
    <source>
        <strain evidence="6">DSWY01</strain>
    </source>
</reference>
<dbReference type="Gene3D" id="3.40.50.180">
    <property type="entry name" value="Methylesterase CheB, C-terminal domain"/>
    <property type="match status" value="1"/>
</dbReference>
<accession>A0ABY5AAH1</accession>
<feature type="active site" evidence="4">
    <location>
        <position position="24"/>
    </location>
</feature>
<dbReference type="EMBL" id="CP099397">
    <property type="protein sequence ID" value="USR40024.1"/>
    <property type="molecule type" value="Genomic_DNA"/>
</dbReference>
<organism evidence="6 7">
    <name type="scientific">Ectopseudomonas hydrolytica</name>
    <dbReference type="NCBI Taxonomy" id="2493633"/>
    <lineage>
        <taxon>Bacteria</taxon>
        <taxon>Pseudomonadati</taxon>
        <taxon>Pseudomonadota</taxon>
        <taxon>Gammaproteobacteria</taxon>
        <taxon>Pseudomonadales</taxon>
        <taxon>Pseudomonadaceae</taxon>
        <taxon>Ectopseudomonas</taxon>
    </lineage>
</organism>
<dbReference type="PANTHER" id="PTHR42872">
    <property type="entry name" value="PROTEIN-GLUTAMATE METHYLESTERASE/PROTEIN-GLUTAMINE GLUTAMINASE"/>
    <property type="match status" value="1"/>
</dbReference>
<dbReference type="InterPro" id="IPR000673">
    <property type="entry name" value="Sig_transdc_resp-reg_Me-estase"/>
</dbReference>
<dbReference type="InterPro" id="IPR035909">
    <property type="entry name" value="CheB_C"/>
</dbReference>
<keyword evidence="7" id="KW-1185">Reference proteome</keyword>
<keyword evidence="4" id="KW-0145">Chemotaxis</keyword>
<dbReference type="RefSeq" id="WP_129483265.1">
    <property type="nucleotide sequence ID" value="NZ_CP099397.1"/>
</dbReference>
<dbReference type="EC" id="3.1.1.61" evidence="2"/>
<dbReference type="Pfam" id="PF01339">
    <property type="entry name" value="CheB_methylest"/>
    <property type="match status" value="1"/>
</dbReference>
<dbReference type="PANTHER" id="PTHR42872:SF6">
    <property type="entry name" value="PROTEIN-GLUTAMATE METHYLESTERASE_PROTEIN-GLUTAMINE GLUTAMINASE"/>
    <property type="match status" value="1"/>
</dbReference>
<evidence type="ECO:0000256" key="4">
    <source>
        <dbReference type="PROSITE-ProRule" id="PRU00050"/>
    </source>
</evidence>
<gene>
    <name evidence="6" type="ORF">L1F06_000890</name>
</gene>
<dbReference type="GeneID" id="300079491"/>
<keyword evidence="1 4" id="KW-0378">Hydrolase</keyword>
<comment type="catalytic activity">
    <reaction evidence="3">
        <text>[protein]-L-glutamate 5-O-methyl ester + H2O = L-glutamyl-[protein] + methanol + H(+)</text>
        <dbReference type="Rhea" id="RHEA:23236"/>
        <dbReference type="Rhea" id="RHEA-COMP:10208"/>
        <dbReference type="Rhea" id="RHEA-COMP:10311"/>
        <dbReference type="ChEBI" id="CHEBI:15377"/>
        <dbReference type="ChEBI" id="CHEBI:15378"/>
        <dbReference type="ChEBI" id="CHEBI:17790"/>
        <dbReference type="ChEBI" id="CHEBI:29973"/>
        <dbReference type="ChEBI" id="CHEBI:82795"/>
        <dbReference type="EC" id="3.1.1.61"/>
    </reaction>
</comment>
<name>A0ABY5AAH1_9GAMM</name>
<protein>
    <recommendedName>
        <fullName evidence="2">protein-glutamate methylesterase</fullName>
        <ecNumber evidence="2">3.1.1.61</ecNumber>
    </recommendedName>
</protein>
<dbReference type="SUPFAM" id="SSF52738">
    <property type="entry name" value="Methylesterase CheB, C-terminal domain"/>
    <property type="match status" value="1"/>
</dbReference>
<evidence type="ECO:0000313" key="7">
    <source>
        <dbReference type="Proteomes" id="UP001054897"/>
    </source>
</evidence>
<evidence type="ECO:0000259" key="5">
    <source>
        <dbReference type="PROSITE" id="PS50122"/>
    </source>
</evidence>
<feature type="active site" evidence="4">
    <location>
        <position position="144"/>
    </location>
</feature>
<evidence type="ECO:0000256" key="1">
    <source>
        <dbReference type="ARBA" id="ARBA00022801"/>
    </source>
</evidence>
<dbReference type="Proteomes" id="UP001054897">
    <property type="component" value="Chromosome"/>
</dbReference>